<name>A0A5B7CZH9_PORTR</name>
<keyword evidence="3" id="KW-1185">Reference proteome</keyword>
<dbReference type="AlphaFoldDB" id="A0A5B7CZH9"/>
<sequence length="84" mass="9222">MSVRGRLSAIKCAISVDRERRPLVPETADITEFYCAQCFTPDITATPFPITHDPLSPCTRPPTAHSHDQQPSALTAAPTIRALY</sequence>
<reference evidence="2 3" key="1">
    <citation type="submission" date="2019-05" db="EMBL/GenBank/DDBJ databases">
        <title>Another draft genome of Portunus trituberculatus and its Hox gene families provides insights of decapod evolution.</title>
        <authorList>
            <person name="Jeong J.-H."/>
            <person name="Song I."/>
            <person name="Kim S."/>
            <person name="Choi T."/>
            <person name="Kim D."/>
            <person name="Ryu S."/>
            <person name="Kim W."/>
        </authorList>
    </citation>
    <scope>NUCLEOTIDE SEQUENCE [LARGE SCALE GENOMIC DNA]</scope>
    <source>
        <tissue evidence="2">Muscle</tissue>
    </source>
</reference>
<gene>
    <name evidence="2" type="ORF">E2C01_007459</name>
</gene>
<protein>
    <submittedName>
        <fullName evidence="2">Uncharacterized protein</fullName>
    </submittedName>
</protein>
<dbReference type="Proteomes" id="UP000324222">
    <property type="component" value="Unassembled WGS sequence"/>
</dbReference>
<organism evidence="2 3">
    <name type="scientific">Portunus trituberculatus</name>
    <name type="common">Swimming crab</name>
    <name type="synonym">Neptunus trituberculatus</name>
    <dbReference type="NCBI Taxonomy" id="210409"/>
    <lineage>
        <taxon>Eukaryota</taxon>
        <taxon>Metazoa</taxon>
        <taxon>Ecdysozoa</taxon>
        <taxon>Arthropoda</taxon>
        <taxon>Crustacea</taxon>
        <taxon>Multicrustacea</taxon>
        <taxon>Malacostraca</taxon>
        <taxon>Eumalacostraca</taxon>
        <taxon>Eucarida</taxon>
        <taxon>Decapoda</taxon>
        <taxon>Pleocyemata</taxon>
        <taxon>Brachyura</taxon>
        <taxon>Eubrachyura</taxon>
        <taxon>Portunoidea</taxon>
        <taxon>Portunidae</taxon>
        <taxon>Portuninae</taxon>
        <taxon>Portunus</taxon>
    </lineage>
</organism>
<evidence type="ECO:0000256" key="1">
    <source>
        <dbReference type="SAM" id="MobiDB-lite"/>
    </source>
</evidence>
<evidence type="ECO:0000313" key="2">
    <source>
        <dbReference type="EMBL" id="MPC14688.1"/>
    </source>
</evidence>
<evidence type="ECO:0000313" key="3">
    <source>
        <dbReference type="Proteomes" id="UP000324222"/>
    </source>
</evidence>
<accession>A0A5B7CZH9</accession>
<proteinExistence type="predicted"/>
<comment type="caution">
    <text evidence="2">The sequence shown here is derived from an EMBL/GenBank/DDBJ whole genome shotgun (WGS) entry which is preliminary data.</text>
</comment>
<feature type="region of interest" description="Disordered" evidence="1">
    <location>
        <begin position="54"/>
        <end position="74"/>
    </location>
</feature>
<dbReference type="EMBL" id="VSRR010000371">
    <property type="protein sequence ID" value="MPC14688.1"/>
    <property type="molecule type" value="Genomic_DNA"/>
</dbReference>